<evidence type="ECO:0000256" key="6">
    <source>
        <dbReference type="ARBA" id="ARBA00047939"/>
    </source>
</evidence>
<evidence type="ECO:0000256" key="5">
    <source>
        <dbReference type="ARBA" id="ARBA00034531"/>
    </source>
</evidence>
<dbReference type="PROSITE" id="PS51459">
    <property type="entry name" value="FIDO"/>
    <property type="match status" value="1"/>
</dbReference>
<dbReference type="Proteomes" id="UP000255207">
    <property type="component" value="Unassembled WGS sequence"/>
</dbReference>
<proteinExistence type="predicted"/>
<keyword evidence="2" id="KW-0548">Nucleotidyltransferase</keyword>
<keyword evidence="10" id="KW-1185">Reference proteome</keyword>
<dbReference type="Gene3D" id="1.10.3290.10">
    <property type="entry name" value="Fido-like domain"/>
    <property type="match status" value="1"/>
</dbReference>
<evidence type="ECO:0000256" key="7">
    <source>
        <dbReference type="ARBA" id="ARBA00048696"/>
    </source>
</evidence>
<dbReference type="AlphaFoldDB" id="A0A370L9K5"/>
<dbReference type="GO" id="GO:0070733">
    <property type="term" value="F:AMPylase activity"/>
    <property type="evidence" value="ECO:0007669"/>
    <property type="project" value="UniProtKB-EC"/>
</dbReference>
<dbReference type="GO" id="GO:0005524">
    <property type="term" value="F:ATP binding"/>
    <property type="evidence" value="ECO:0007669"/>
    <property type="project" value="UniProtKB-KW"/>
</dbReference>
<evidence type="ECO:0000259" key="8">
    <source>
        <dbReference type="PROSITE" id="PS51459"/>
    </source>
</evidence>
<dbReference type="EC" id="2.7.7.108" evidence="5"/>
<dbReference type="Pfam" id="PF02661">
    <property type="entry name" value="Fic"/>
    <property type="match status" value="1"/>
</dbReference>
<accession>A0A370L9K5</accession>
<evidence type="ECO:0000256" key="4">
    <source>
        <dbReference type="ARBA" id="ARBA00022840"/>
    </source>
</evidence>
<name>A0A370L9K5_9HYPH</name>
<keyword evidence="9" id="KW-0131">Cell cycle</keyword>
<dbReference type="OrthoDB" id="9813719at2"/>
<keyword evidence="3" id="KW-0547">Nucleotide-binding</keyword>
<evidence type="ECO:0000256" key="2">
    <source>
        <dbReference type="ARBA" id="ARBA00022695"/>
    </source>
</evidence>
<dbReference type="InterPro" id="IPR036597">
    <property type="entry name" value="Fido-like_dom_sf"/>
</dbReference>
<dbReference type="PANTHER" id="PTHR39560:SF1">
    <property type="entry name" value="PROTEIN ADENYLYLTRANSFERASE FIC-RELATED"/>
    <property type="match status" value="1"/>
</dbReference>
<dbReference type="PANTHER" id="PTHR39560">
    <property type="entry name" value="PROTEIN ADENYLYLTRANSFERASE FIC-RELATED"/>
    <property type="match status" value="1"/>
</dbReference>
<keyword evidence="1" id="KW-0808">Transferase</keyword>
<protein>
    <recommendedName>
        <fullName evidence="5">protein adenylyltransferase</fullName>
        <ecNumber evidence="5">2.7.7.108</ecNumber>
    </recommendedName>
</protein>
<keyword evidence="9" id="KW-0132">Cell division</keyword>
<evidence type="ECO:0000313" key="9">
    <source>
        <dbReference type="EMBL" id="RDJ26662.1"/>
    </source>
</evidence>
<evidence type="ECO:0000256" key="3">
    <source>
        <dbReference type="ARBA" id="ARBA00022741"/>
    </source>
</evidence>
<reference evidence="10" key="1">
    <citation type="submission" date="2018-07" db="EMBL/GenBank/DDBJ databases">
        <authorList>
            <person name="Safronova V.I."/>
            <person name="Chirak E.R."/>
            <person name="Sazanova A.L."/>
        </authorList>
    </citation>
    <scope>NUCLEOTIDE SEQUENCE [LARGE SCALE GENOMIC DNA]</scope>
    <source>
        <strain evidence="10">RCAM04685</strain>
    </source>
</reference>
<dbReference type="InterPro" id="IPR003812">
    <property type="entry name" value="Fido"/>
</dbReference>
<comment type="catalytic activity">
    <reaction evidence="7">
        <text>L-tyrosyl-[protein] + ATP = O-(5'-adenylyl)-L-tyrosyl-[protein] + diphosphate</text>
        <dbReference type="Rhea" id="RHEA:54288"/>
        <dbReference type="Rhea" id="RHEA-COMP:10136"/>
        <dbReference type="Rhea" id="RHEA-COMP:13846"/>
        <dbReference type="ChEBI" id="CHEBI:30616"/>
        <dbReference type="ChEBI" id="CHEBI:33019"/>
        <dbReference type="ChEBI" id="CHEBI:46858"/>
        <dbReference type="ChEBI" id="CHEBI:83624"/>
        <dbReference type="EC" id="2.7.7.108"/>
    </reaction>
</comment>
<comment type="catalytic activity">
    <reaction evidence="6">
        <text>L-threonyl-[protein] + ATP = 3-O-(5'-adenylyl)-L-threonyl-[protein] + diphosphate</text>
        <dbReference type="Rhea" id="RHEA:54292"/>
        <dbReference type="Rhea" id="RHEA-COMP:11060"/>
        <dbReference type="Rhea" id="RHEA-COMP:13847"/>
        <dbReference type="ChEBI" id="CHEBI:30013"/>
        <dbReference type="ChEBI" id="CHEBI:30616"/>
        <dbReference type="ChEBI" id="CHEBI:33019"/>
        <dbReference type="ChEBI" id="CHEBI:138113"/>
        <dbReference type="EC" id="2.7.7.108"/>
    </reaction>
</comment>
<dbReference type="RefSeq" id="WP_114828544.1">
    <property type="nucleotide sequence ID" value="NZ_QQTO01000001.1"/>
</dbReference>
<feature type="domain" description="Fido" evidence="8">
    <location>
        <begin position="49"/>
        <end position="190"/>
    </location>
</feature>
<dbReference type="EMBL" id="QQTP01000003">
    <property type="protein sequence ID" value="RDJ26662.1"/>
    <property type="molecule type" value="Genomic_DNA"/>
</dbReference>
<evidence type="ECO:0000256" key="1">
    <source>
        <dbReference type="ARBA" id="ARBA00022679"/>
    </source>
</evidence>
<comment type="caution">
    <text evidence="9">The sequence shown here is derived from an EMBL/GenBank/DDBJ whole genome shotgun (WGS) entry which is preliminary data.</text>
</comment>
<gene>
    <name evidence="9" type="ORF">DWE98_07335</name>
</gene>
<dbReference type="SUPFAM" id="SSF140931">
    <property type="entry name" value="Fic-like"/>
    <property type="match status" value="1"/>
</dbReference>
<sequence length="194" mass="21969">MSGDTAYCYPPDYKVLKNKLGLRDEHALERFERRSVVQRAGEGIPDGDFDLNHLRTIHRHLFQDVYDWAGTLRTVEISKGGNQFQFLRYIRTGMADVHRRVVAKTYLKGLTPRVFAESAGEIIGDVNYVHPFREGNGRTLALYLEQLASNAGHPIDLRLIRKDHWIEASKAAHAGNHAVFGACIQNAIRSEQKA</sequence>
<organism evidence="9 10">
    <name type="scientific">Bosea caraganae</name>
    <dbReference type="NCBI Taxonomy" id="2763117"/>
    <lineage>
        <taxon>Bacteria</taxon>
        <taxon>Pseudomonadati</taxon>
        <taxon>Pseudomonadota</taxon>
        <taxon>Alphaproteobacteria</taxon>
        <taxon>Hyphomicrobiales</taxon>
        <taxon>Boseaceae</taxon>
        <taxon>Bosea</taxon>
    </lineage>
</organism>
<dbReference type="GO" id="GO:0051301">
    <property type="term" value="P:cell division"/>
    <property type="evidence" value="ECO:0007669"/>
    <property type="project" value="UniProtKB-KW"/>
</dbReference>
<keyword evidence="4" id="KW-0067">ATP-binding</keyword>
<dbReference type="GO" id="GO:0051302">
    <property type="term" value="P:regulation of cell division"/>
    <property type="evidence" value="ECO:0007669"/>
    <property type="project" value="TreeGrafter"/>
</dbReference>
<evidence type="ECO:0000313" key="10">
    <source>
        <dbReference type="Proteomes" id="UP000255207"/>
    </source>
</evidence>